<protein>
    <recommendedName>
        <fullName evidence="1">F-box domain-containing protein</fullName>
    </recommendedName>
</protein>
<dbReference type="Pfam" id="PF00646">
    <property type="entry name" value="F-box"/>
    <property type="match status" value="1"/>
</dbReference>
<dbReference type="InterPro" id="IPR001810">
    <property type="entry name" value="F-box_dom"/>
</dbReference>
<evidence type="ECO:0000313" key="2">
    <source>
        <dbReference type="EMBL" id="GMT01563.1"/>
    </source>
</evidence>
<gene>
    <name evidence="2" type="ORF">PENTCL1PPCAC_23737</name>
</gene>
<dbReference type="EMBL" id="BTSX01000005">
    <property type="protein sequence ID" value="GMT01563.1"/>
    <property type="molecule type" value="Genomic_DNA"/>
</dbReference>
<dbReference type="CDD" id="cd09917">
    <property type="entry name" value="F-box_SF"/>
    <property type="match status" value="1"/>
</dbReference>
<name>A0AAV5U4K7_9BILA</name>
<feature type="non-terminal residue" evidence="2">
    <location>
        <position position="1"/>
    </location>
</feature>
<dbReference type="Proteomes" id="UP001432027">
    <property type="component" value="Unassembled WGS sequence"/>
</dbReference>
<organism evidence="2 3">
    <name type="scientific">Pristionchus entomophagus</name>
    <dbReference type="NCBI Taxonomy" id="358040"/>
    <lineage>
        <taxon>Eukaryota</taxon>
        <taxon>Metazoa</taxon>
        <taxon>Ecdysozoa</taxon>
        <taxon>Nematoda</taxon>
        <taxon>Chromadorea</taxon>
        <taxon>Rhabditida</taxon>
        <taxon>Rhabditina</taxon>
        <taxon>Diplogasteromorpha</taxon>
        <taxon>Diplogasteroidea</taxon>
        <taxon>Neodiplogasteridae</taxon>
        <taxon>Pristionchus</taxon>
    </lineage>
</organism>
<dbReference type="InterPro" id="IPR036047">
    <property type="entry name" value="F-box-like_dom_sf"/>
</dbReference>
<reference evidence="2" key="1">
    <citation type="submission" date="2023-10" db="EMBL/GenBank/DDBJ databases">
        <title>Genome assembly of Pristionchus species.</title>
        <authorList>
            <person name="Yoshida K."/>
            <person name="Sommer R.J."/>
        </authorList>
    </citation>
    <scope>NUCLEOTIDE SEQUENCE</scope>
    <source>
        <strain evidence="2">RS0144</strain>
    </source>
</reference>
<evidence type="ECO:0000313" key="3">
    <source>
        <dbReference type="Proteomes" id="UP001432027"/>
    </source>
</evidence>
<sequence>DLESENPDDCLLSIFARLDHNDLDQLSTVSRKMMRLSDISRTKCKLFEASKLLVSQKNHETNFSVDYGSRWFTLNTTVSTIFKMTSIELGSSLRLESPSIYPDTLPISVENINLVSPLLTRFNFDIMTFSSIRMDDNFFEFFKHITSTRTVRMIEFIHCNFDENLSRNDRERYAIKSL</sequence>
<keyword evidence="3" id="KW-1185">Reference proteome</keyword>
<evidence type="ECO:0000259" key="1">
    <source>
        <dbReference type="Pfam" id="PF00646"/>
    </source>
</evidence>
<proteinExistence type="predicted"/>
<dbReference type="AlphaFoldDB" id="A0AAV5U4K7"/>
<accession>A0AAV5U4K7</accession>
<feature type="domain" description="F-box" evidence="1">
    <location>
        <begin position="7"/>
        <end position="43"/>
    </location>
</feature>
<comment type="caution">
    <text evidence="2">The sequence shown here is derived from an EMBL/GenBank/DDBJ whole genome shotgun (WGS) entry which is preliminary data.</text>
</comment>
<dbReference type="SUPFAM" id="SSF81383">
    <property type="entry name" value="F-box domain"/>
    <property type="match status" value="1"/>
</dbReference>